<feature type="compositionally biased region" description="Polar residues" evidence="1">
    <location>
        <begin position="886"/>
        <end position="899"/>
    </location>
</feature>
<dbReference type="OrthoDB" id="414985at2759"/>
<feature type="compositionally biased region" description="Basic and acidic residues" evidence="1">
    <location>
        <begin position="862"/>
        <end position="885"/>
    </location>
</feature>
<comment type="caution">
    <text evidence="2">The sequence shown here is derived from an EMBL/GenBank/DDBJ whole genome shotgun (WGS) entry which is preliminary data.</text>
</comment>
<gene>
    <name evidence="2" type="ORF">AK812_SmicGene12629</name>
</gene>
<sequence>MCCFSSPCRHGQDDGVAAERSGFGAAQLIELAAVLASSELECLQMLARHDKLLAGLSPWFSKDPQRLCRSANVDFATLELHLPRKNAYLQRVLEEASRVAGHSLSANITARLWLCLPLCCTSDAALLRLVTHRALARHMGLPSPFPRALQPSELRWKLLDGKLPAGSVQEATDISNKGRCVCSQDIGDRHDEVPPLFNVREQDRLMKDLQKPGLRRQRALSQIRLPPPSTKRTLLHVWQHAPKSCYHLHLPEGGCVPAALARFLLGAAAAAASPHRGPSLLLAQLGNAAEAAAVMQSCPWALLDDFACDGCVAPPHGFRPAGLLAKVRAAHAAYASGRKFLPNPLSWAGGELTCNRDAADAKYQASAEQVQEGVAQRVACLYLAALPNDNAPIRRMARTFARHCDWASFFATPRRDEEGRSSWRISVGRREFEIVNLARAFPEAQADKSWMKMQWVDEGIPVPAAPGSDTFRKRLWSGNTIQKSLLMAVYTARRSLDRADLFCLLELDSAFSAENLRAFARANTLLAQDPHYVASLHLGMKLQVGIFPNTAGGVCMTREALRRLAQHLELLEKDALTYPHPKRVGFWVPAVRHPELARRVNGCGFVAGHWWDIMLGRCFVASNVTVHPAVEDELGRNYFTSETLPCQEHLAKRSLPPLPGPSLAPDSLENVARALCEHYGFAPEIHRWVPCQPSEVTPVADYWLSPFAIGYHGYKNLTDLMHAYRILYMSAGCDWALPFRPKVLQNRRASMEQNGPCFSCPAKALHCPSVGFRPPAAQRRMPRPGRARAAPSTFEDPLEDFFVPTASSRGAAAADPFEPRASAEEPPKTTVTGPPADKLSFEAPCNDESERVIAVTPPPGRPPEDRGPRVRRTVSGEDSSRHTPVEDQSNEVQPFSNKEPQVLLSAEASPQPLRSCLKGSSSPSGPRAEEPTPPNSMGSTKVGVADILNNSKDLTSHHWFPNSHPISQISADLVSIVAMDRPFVAPQAA</sequence>
<evidence type="ECO:0000313" key="3">
    <source>
        <dbReference type="Proteomes" id="UP000186817"/>
    </source>
</evidence>
<dbReference type="EMBL" id="LSRX01000213">
    <property type="protein sequence ID" value="OLQ04314.1"/>
    <property type="molecule type" value="Genomic_DNA"/>
</dbReference>
<dbReference type="AlphaFoldDB" id="A0A1Q9EA43"/>
<protein>
    <submittedName>
        <fullName evidence="2">Uncharacterized protein</fullName>
    </submittedName>
</protein>
<feature type="compositionally biased region" description="Basic and acidic residues" evidence="1">
    <location>
        <begin position="817"/>
        <end position="827"/>
    </location>
</feature>
<feature type="region of interest" description="Disordered" evidence="1">
    <location>
        <begin position="775"/>
        <end position="943"/>
    </location>
</feature>
<dbReference type="Proteomes" id="UP000186817">
    <property type="component" value="Unassembled WGS sequence"/>
</dbReference>
<accession>A0A1Q9EA43</accession>
<keyword evidence="3" id="KW-1185">Reference proteome</keyword>
<organism evidence="2 3">
    <name type="scientific">Symbiodinium microadriaticum</name>
    <name type="common">Dinoflagellate</name>
    <name type="synonym">Zooxanthella microadriatica</name>
    <dbReference type="NCBI Taxonomy" id="2951"/>
    <lineage>
        <taxon>Eukaryota</taxon>
        <taxon>Sar</taxon>
        <taxon>Alveolata</taxon>
        <taxon>Dinophyceae</taxon>
        <taxon>Suessiales</taxon>
        <taxon>Symbiodiniaceae</taxon>
        <taxon>Symbiodinium</taxon>
    </lineage>
</organism>
<proteinExistence type="predicted"/>
<reference evidence="2 3" key="1">
    <citation type="submission" date="2016-02" db="EMBL/GenBank/DDBJ databases">
        <title>Genome analysis of coral dinoflagellate symbionts highlights evolutionary adaptations to a symbiotic lifestyle.</title>
        <authorList>
            <person name="Aranda M."/>
            <person name="Li Y."/>
            <person name="Liew Y.J."/>
            <person name="Baumgarten S."/>
            <person name="Simakov O."/>
            <person name="Wilson M."/>
            <person name="Piel J."/>
            <person name="Ashoor H."/>
            <person name="Bougouffa S."/>
            <person name="Bajic V.B."/>
            <person name="Ryu T."/>
            <person name="Ravasi T."/>
            <person name="Bayer T."/>
            <person name="Micklem G."/>
            <person name="Kim H."/>
            <person name="Bhak J."/>
            <person name="Lajeunesse T.C."/>
            <person name="Voolstra C.R."/>
        </authorList>
    </citation>
    <scope>NUCLEOTIDE SEQUENCE [LARGE SCALE GENOMIC DNA]</scope>
    <source>
        <strain evidence="2 3">CCMP2467</strain>
    </source>
</reference>
<name>A0A1Q9EA43_SYMMI</name>
<evidence type="ECO:0000256" key="1">
    <source>
        <dbReference type="SAM" id="MobiDB-lite"/>
    </source>
</evidence>
<evidence type="ECO:0000313" key="2">
    <source>
        <dbReference type="EMBL" id="OLQ04314.1"/>
    </source>
</evidence>